<dbReference type="Pfam" id="PF00455">
    <property type="entry name" value="DeoRC"/>
    <property type="match status" value="1"/>
</dbReference>
<reference evidence="5 6" key="1">
    <citation type="submission" date="2016-05" db="EMBL/GenBank/DDBJ databases">
        <authorList>
            <consortium name="Pathogen Informatics"/>
        </authorList>
    </citation>
    <scope>NUCLEOTIDE SEQUENCE [LARGE SCALE GENOMIC DNA]</scope>
    <source>
        <strain evidence="5 6">2880STDY5682802</strain>
    </source>
</reference>
<dbReference type="SUPFAM" id="SSF100950">
    <property type="entry name" value="NagB/RpiA/CoA transferase-like"/>
    <property type="match status" value="1"/>
</dbReference>
<gene>
    <name evidence="5" type="primary">glcR_1</name>
    <name evidence="5" type="ORF">SAMEA2273876_01536</name>
</gene>
<keyword evidence="3" id="KW-0804">Transcription</keyword>
<dbReference type="Proteomes" id="UP000078124">
    <property type="component" value="Unassembled WGS sequence"/>
</dbReference>
<accession>A0A8G2E5E2</accession>
<dbReference type="SMART" id="SM01134">
    <property type="entry name" value="DeoRC"/>
    <property type="match status" value="1"/>
</dbReference>
<evidence type="ECO:0000313" key="6">
    <source>
        <dbReference type="Proteomes" id="UP000078124"/>
    </source>
</evidence>
<dbReference type="InterPro" id="IPR001034">
    <property type="entry name" value="DeoR_HTH"/>
</dbReference>
<dbReference type="RefSeq" id="WP_047664475.1">
    <property type="nucleotide sequence ID" value="NZ_BIIZ01000006.1"/>
</dbReference>
<dbReference type="Gene3D" id="1.10.10.10">
    <property type="entry name" value="Winged helix-like DNA-binding domain superfamily/Winged helix DNA-binding domain"/>
    <property type="match status" value="1"/>
</dbReference>
<protein>
    <submittedName>
        <fullName evidence="5">Glycerol-3-phosphate regulon repressor</fullName>
    </submittedName>
</protein>
<evidence type="ECO:0000259" key="4">
    <source>
        <dbReference type="PROSITE" id="PS51000"/>
    </source>
</evidence>
<dbReference type="InterPro" id="IPR036388">
    <property type="entry name" value="WH-like_DNA-bd_sf"/>
</dbReference>
<keyword evidence="2" id="KW-0238">DNA-binding</keyword>
<dbReference type="InterPro" id="IPR036390">
    <property type="entry name" value="WH_DNA-bd_sf"/>
</dbReference>
<sequence length="239" mass="27362">MTRYSKTQRVRRIIEMLDVNHSTTINQLAEYFTVSHMTIRRDIEELQKNGQVKVIFGGQVIKGFINESPEYKDKAQHHIAWKKEIALQAYKLLRPGEIVFMDGGTTVKQLAWLIDIPLTVITNDISTAYILNDRPNIKLLICPGELVRESRSAYCTETLRYLSEHYTDLAFIGADGFDENYGAMTTTQSKADCKWMAMSRAAKSVLLVDKSKHNVFCHYKITDLAEFSQVIVNSDSLMR</sequence>
<dbReference type="PANTHER" id="PTHR30363">
    <property type="entry name" value="HTH-TYPE TRANSCRIPTIONAL REGULATOR SRLR-RELATED"/>
    <property type="match status" value="1"/>
</dbReference>
<dbReference type="InterPro" id="IPR037171">
    <property type="entry name" value="NagB/RpiA_transferase-like"/>
</dbReference>
<dbReference type="EMBL" id="FLAC01000004">
    <property type="protein sequence ID" value="SAP73820.1"/>
    <property type="molecule type" value="Genomic_DNA"/>
</dbReference>
<dbReference type="GO" id="GO:0003700">
    <property type="term" value="F:DNA-binding transcription factor activity"/>
    <property type="evidence" value="ECO:0007669"/>
    <property type="project" value="InterPro"/>
</dbReference>
<dbReference type="KEGG" id="rpln:B1209_18265"/>
<evidence type="ECO:0000256" key="3">
    <source>
        <dbReference type="ARBA" id="ARBA00023163"/>
    </source>
</evidence>
<evidence type="ECO:0000256" key="1">
    <source>
        <dbReference type="ARBA" id="ARBA00023015"/>
    </source>
</evidence>
<dbReference type="InterPro" id="IPR050313">
    <property type="entry name" value="Carb_Metab_HTH_regulators"/>
</dbReference>
<organism evidence="5 6">
    <name type="scientific">Raoultella planticola</name>
    <name type="common">Klebsiella planticola</name>
    <dbReference type="NCBI Taxonomy" id="575"/>
    <lineage>
        <taxon>Bacteria</taxon>
        <taxon>Pseudomonadati</taxon>
        <taxon>Pseudomonadota</taxon>
        <taxon>Gammaproteobacteria</taxon>
        <taxon>Enterobacterales</taxon>
        <taxon>Enterobacteriaceae</taxon>
        <taxon>Klebsiella/Raoultella group</taxon>
        <taxon>Raoultella</taxon>
    </lineage>
</organism>
<dbReference type="PRINTS" id="PR00037">
    <property type="entry name" value="HTHLACR"/>
</dbReference>
<dbReference type="SMART" id="SM00420">
    <property type="entry name" value="HTH_DEOR"/>
    <property type="match status" value="1"/>
</dbReference>
<dbReference type="Pfam" id="PF08220">
    <property type="entry name" value="HTH_DeoR"/>
    <property type="match status" value="1"/>
</dbReference>
<dbReference type="GeneID" id="57429676"/>
<dbReference type="PROSITE" id="PS51000">
    <property type="entry name" value="HTH_DEOR_2"/>
    <property type="match status" value="1"/>
</dbReference>
<proteinExistence type="predicted"/>
<name>A0A8G2E5E2_RAOPL</name>
<keyword evidence="1" id="KW-0805">Transcription regulation</keyword>
<dbReference type="GO" id="GO:0003677">
    <property type="term" value="F:DNA binding"/>
    <property type="evidence" value="ECO:0007669"/>
    <property type="project" value="UniProtKB-KW"/>
</dbReference>
<dbReference type="PROSITE" id="PS00894">
    <property type="entry name" value="HTH_DEOR_1"/>
    <property type="match status" value="1"/>
</dbReference>
<dbReference type="InterPro" id="IPR014036">
    <property type="entry name" value="DeoR-like_C"/>
</dbReference>
<dbReference type="PANTHER" id="PTHR30363:SF46">
    <property type="entry name" value="LYSR FAMILY TRANSCRIPTIONAL REGULATOR"/>
    <property type="match status" value="1"/>
</dbReference>
<dbReference type="InterPro" id="IPR018356">
    <property type="entry name" value="Tscrpt_reg_HTH_DeoR_CS"/>
</dbReference>
<evidence type="ECO:0000313" key="5">
    <source>
        <dbReference type="EMBL" id="SAP73820.1"/>
    </source>
</evidence>
<feature type="domain" description="HTH deoR-type" evidence="4">
    <location>
        <begin position="6"/>
        <end position="61"/>
    </location>
</feature>
<comment type="caution">
    <text evidence="5">The sequence shown here is derived from an EMBL/GenBank/DDBJ whole genome shotgun (WGS) entry which is preliminary data.</text>
</comment>
<dbReference type="AlphaFoldDB" id="A0A8G2E5E2"/>
<dbReference type="SUPFAM" id="SSF46785">
    <property type="entry name" value="Winged helix' DNA-binding domain"/>
    <property type="match status" value="1"/>
</dbReference>
<dbReference type="Gene3D" id="3.40.50.1360">
    <property type="match status" value="1"/>
</dbReference>
<evidence type="ECO:0000256" key="2">
    <source>
        <dbReference type="ARBA" id="ARBA00023125"/>
    </source>
</evidence>